<evidence type="ECO:0000313" key="3">
    <source>
        <dbReference type="Proteomes" id="UP000294576"/>
    </source>
</evidence>
<evidence type="ECO:0000259" key="1">
    <source>
        <dbReference type="Pfam" id="PF21834"/>
    </source>
</evidence>
<reference evidence="2 3" key="1">
    <citation type="submission" date="2019-03" db="EMBL/GenBank/DDBJ databases">
        <title>Genomic Encyclopedia of Type Strains, Phase IV (KMG-V): Genome sequencing to study the core and pangenomes of soil and plant-associated prokaryotes.</title>
        <authorList>
            <person name="Whitman W."/>
        </authorList>
    </citation>
    <scope>NUCLEOTIDE SEQUENCE [LARGE SCALE GENOMIC DNA]</scope>
    <source>
        <strain evidence="2 3">Hc14</strain>
    </source>
</reference>
<dbReference type="EMBL" id="SMBH01000030">
    <property type="protein sequence ID" value="TCU07024.1"/>
    <property type="molecule type" value="Genomic_DNA"/>
</dbReference>
<name>A0A4R3PS79_RHISU</name>
<dbReference type="Pfam" id="PF21834">
    <property type="entry name" value="DUF6894"/>
    <property type="match status" value="1"/>
</dbReference>
<feature type="domain" description="DUF6894" evidence="1">
    <location>
        <begin position="3"/>
        <end position="71"/>
    </location>
</feature>
<evidence type="ECO:0000313" key="2">
    <source>
        <dbReference type="EMBL" id="TCU07024.1"/>
    </source>
</evidence>
<protein>
    <recommendedName>
        <fullName evidence="1">DUF6894 domain-containing protein</fullName>
    </recommendedName>
</protein>
<sequence>MPRFYFNLVTGSGVVVDPEGTELATLDEARSEAIFDARTLMSEAVLRGRDISDQQIHICDDAGTLLAVVAFGDAIRRCE</sequence>
<dbReference type="InterPro" id="IPR054189">
    <property type="entry name" value="DUF6894"/>
</dbReference>
<dbReference type="RefSeq" id="WP_132568552.1">
    <property type="nucleotide sequence ID" value="NZ_SMBH01000030.1"/>
</dbReference>
<dbReference type="Proteomes" id="UP000294576">
    <property type="component" value="Unassembled WGS sequence"/>
</dbReference>
<dbReference type="AlphaFoldDB" id="A0A4R3PS79"/>
<organism evidence="2 3">
    <name type="scientific">Rhizobium sullae</name>
    <name type="common">Rhizobium hedysari</name>
    <dbReference type="NCBI Taxonomy" id="50338"/>
    <lineage>
        <taxon>Bacteria</taxon>
        <taxon>Pseudomonadati</taxon>
        <taxon>Pseudomonadota</taxon>
        <taxon>Alphaproteobacteria</taxon>
        <taxon>Hyphomicrobiales</taxon>
        <taxon>Rhizobiaceae</taxon>
        <taxon>Rhizobium/Agrobacterium group</taxon>
        <taxon>Rhizobium</taxon>
    </lineage>
</organism>
<gene>
    <name evidence="2" type="ORF">EV132_13054</name>
</gene>
<proteinExistence type="predicted"/>
<comment type="caution">
    <text evidence="2">The sequence shown here is derived from an EMBL/GenBank/DDBJ whole genome shotgun (WGS) entry which is preliminary data.</text>
</comment>
<accession>A0A4R3PS79</accession>